<keyword evidence="6 14" id="KW-0812">Transmembrane</keyword>
<dbReference type="PANTHER" id="PTHR43448">
    <property type="entry name" value="PROTOHEME IX FARNESYLTRANSFERASE, MITOCHONDRIAL"/>
    <property type="match status" value="1"/>
</dbReference>
<dbReference type="CDD" id="cd13957">
    <property type="entry name" value="PT_UbiA_Cox10"/>
    <property type="match status" value="1"/>
</dbReference>
<keyword evidence="4 14" id="KW-1003">Cell membrane</keyword>
<feature type="transmembrane region" description="Helical" evidence="14">
    <location>
        <begin position="132"/>
        <end position="151"/>
    </location>
</feature>
<evidence type="ECO:0000256" key="13">
    <source>
        <dbReference type="ARBA" id="ARBA00047690"/>
    </source>
</evidence>
<dbReference type="Pfam" id="PF01040">
    <property type="entry name" value="UbiA"/>
    <property type="match status" value="1"/>
</dbReference>
<feature type="transmembrane region" description="Helical" evidence="14">
    <location>
        <begin position="226"/>
        <end position="248"/>
    </location>
</feature>
<dbReference type="InterPro" id="IPR000537">
    <property type="entry name" value="UbiA_prenyltransferase"/>
</dbReference>
<evidence type="ECO:0000256" key="9">
    <source>
        <dbReference type="ARBA" id="ARBA00023136"/>
    </source>
</evidence>
<evidence type="ECO:0000256" key="7">
    <source>
        <dbReference type="ARBA" id="ARBA00022989"/>
    </source>
</evidence>
<comment type="caution">
    <text evidence="15">The sequence shown here is derived from an EMBL/GenBank/DDBJ whole genome shotgun (WGS) entry which is preliminary data.</text>
</comment>
<evidence type="ECO:0000256" key="10">
    <source>
        <dbReference type="ARBA" id="ARBA00030253"/>
    </source>
</evidence>
<feature type="transmembrane region" description="Helical" evidence="14">
    <location>
        <begin position="104"/>
        <end position="126"/>
    </location>
</feature>
<gene>
    <name evidence="14" type="primary">cyoE</name>
    <name evidence="15" type="ORF">H9854_04625</name>
</gene>
<name>A0A9D1WM91_9GAMM</name>
<comment type="miscellaneous">
    <text evidence="14">Carbon 2 of the heme B porphyrin ring is defined according to the Fischer nomenclature.</text>
</comment>
<organism evidence="15 16">
    <name type="scientific">Candidatus Halomonas stercoripullorum</name>
    <dbReference type="NCBI Taxonomy" id="2838617"/>
    <lineage>
        <taxon>Bacteria</taxon>
        <taxon>Pseudomonadati</taxon>
        <taxon>Pseudomonadota</taxon>
        <taxon>Gammaproteobacteria</taxon>
        <taxon>Oceanospirillales</taxon>
        <taxon>Halomonadaceae</taxon>
        <taxon>Halomonas</taxon>
    </lineage>
</organism>
<keyword evidence="7 14" id="KW-1133">Transmembrane helix</keyword>
<evidence type="ECO:0000256" key="12">
    <source>
        <dbReference type="ARBA" id="ARBA00042475"/>
    </source>
</evidence>
<evidence type="ECO:0000256" key="1">
    <source>
        <dbReference type="ARBA" id="ARBA00004651"/>
    </source>
</evidence>
<accession>A0A9D1WM91</accession>
<feature type="transmembrane region" description="Helical" evidence="14">
    <location>
        <begin position="37"/>
        <end position="56"/>
    </location>
</feature>
<comment type="subcellular location">
    <subcellularLocation>
        <location evidence="1 14">Cell membrane</location>
        <topology evidence="1 14">Multi-pass membrane protein</topology>
    </subcellularLocation>
</comment>
<evidence type="ECO:0000256" key="5">
    <source>
        <dbReference type="ARBA" id="ARBA00022679"/>
    </source>
</evidence>
<sequence>MSNALLKRTGEPRLAWAQLVGSGWGWRDLLTLCKPRVVAVMLVCSLVGMALATPTLPDLSVVVFGLTGIGLAAGGAAAFNHVVDRRLDMLMLRTARRPVASERMPVVLALAWATLLSIAGIGLLLWQVNALTAWLTLGSLIGYALIYTAFLKHATPQNIVIGGVAGAAPPMLGWTAVTGQLGPEPLLLVLIVFAWTPPHFWALAIHKRDEYARAEVPMLPVTHGEAFTRLQVWLYGWLTVAVTLLPFVIGMSGAVYLVGVTVLNVRFMVWNWRVWRGVDPKAPLAAFWFSIRYILGVFGVLLLDHYARLWVL</sequence>
<dbReference type="GO" id="GO:0048034">
    <property type="term" value="P:heme O biosynthetic process"/>
    <property type="evidence" value="ECO:0007669"/>
    <property type="project" value="UniProtKB-UniRule"/>
</dbReference>
<keyword evidence="9 14" id="KW-0472">Membrane</keyword>
<feature type="transmembrane region" description="Helical" evidence="14">
    <location>
        <begin position="62"/>
        <end position="83"/>
    </location>
</feature>
<evidence type="ECO:0000256" key="4">
    <source>
        <dbReference type="ARBA" id="ARBA00022475"/>
    </source>
</evidence>
<feature type="transmembrane region" description="Helical" evidence="14">
    <location>
        <begin position="158"/>
        <end position="179"/>
    </location>
</feature>
<evidence type="ECO:0000256" key="6">
    <source>
        <dbReference type="ARBA" id="ARBA00022692"/>
    </source>
</evidence>
<dbReference type="Proteomes" id="UP000824248">
    <property type="component" value="Unassembled WGS sequence"/>
</dbReference>
<feature type="transmembrane region" description="Helical" evidence="14">
    <location>
        <begin position="185"/>
        <end position="205"/>
    </location>
</feature>
<dbReference type="EMBL" id="DXFC01000137">
    <property type="protein sequence ID" value="HIX61504.1"/>
    <property type="molecule type" value="Genomic_DNA"/>
</dbReference>
<dbReference type="NCBIfam" id="TIGR01473">
    <property type="entry name" value="cyoE_ctaB"/>
    <property type="match status" value="1"/>
</dbReference>
<dbReference type="NCBIfam" id="NF003349">
    <property type="entry name" value="PRK04375.1-2"/>
    <property type="match status" value="1"/>
</dbReference>
<evidence type="ECO:0000313" key="16">
    <source>
        <dbReference type="Proteomes" id="UP000824248"/>
    </source>
</evidence>
<reference evidence="15" key="2">
    <citation type="submission" date="2021-04" db="EMBL/GenBank/DDBJ databases">
        <authorList>
            <person name="Gilroy R."/>
        </authorList>
    </citation>
    <scope>NUCLEOTIDE SEQUENCE</scope>
    <source>
        <strain evidence="15">1193</strain>
    </source>
</reference>
<dbReference type="GO" id="GO:0008495">
    <property type="term" value="F:protoheme IX farnesyltransferase activity"/>
    <property type="evidence" value="ECO:0007669"/>
    <property type="project" value="UniProtKB-UniRule"/>
</dbReference>
<comment type="similarity">
    <text evidence="14">Belongs to the UbiA prenyltransferase family. Protoheme IX farnesyltransferase subfamily.</text>
</comment>
<proteinExistence type="inferred from homology"/>
<dbReference type="InterPro" id="IPR044878">
    <property type="entry name" value="UbiA_sf"/>
</dbReference>
<protein>
    <recommendedName>
        <fullName evidence="11 14">Protoheme IX farnesyltransferase</fullName>
        <ecNumber evidence="3 14">2.5.1.141</ecNumber>
    </recommendedName>
    <alternativeName>
        <fullName evidence="12 14">Heme B farnesyltransferase</fullName>
    </alternativeName>
    <alternativeName>
        <fullName evidence="10 14">Heme O synthase</fullName>
    </alternativeName>
</protein>
<evidence type="ECO:0000256" key="11">
    <source>
        <dbReference type="ARBA" id="ARBA00040810"/>
    </source>
</evidence>
<evidence type="ECO:0000313" key="15">
    <source>
        <dbReference type="EMBL" id="HIX61504.1"/>
    </source>
</evidence>
<evidence type="ECO:0000256" key="3">
    <source>
        <dbReference type="ARBA" id="ARBA00012292"/>
    </source>
</evidence>
<evidence type="ECO:0000256" key="2">
    <source>
        <dbReference type="ARBA" id="ARBA00004919"/>
    </source>
</evidence>
<reference evidence="15" key="1">
    <citation type="journal article" date="2021" name="PeerJ">
        <title>Extensive microbial diversity within the chicken gut microbiome revealed by metagenomics and culture.</title>
        <authorList>
            <person name="Gilroy R."/>
            <person name="Ravi A."/>
            <person name="Getino M."/>
            <person name="Pursley I."/>
            <person name="Horton D.L."/>
            <person name="Alikhan N.F."/>
            <person name="Baker D."/>
            <person name="Gharbi K."/>
            <person name="Hall N."/>
            <person name="Watson M."/>
            <person name="Adriaenssens E.M."/>
            <person name="Foster-Nyarko E."/>
            <person name="Jarju S."/>
            <person name="Secka A."/>
            <person name="Antonio M."/>
            <person name="Oren A."/>
            <person name="Chaudhuri R.R."/>
            <person name="La Ragione R."/>
            <person name="Hildebrand F."/>
            <person name="Pallen M.J."/>
        </authorList>
    </citation>
    <scope>NUCLEOTIDE SEQUENCE</scope>
    <source>
        <strain evidence="15">1193</strain>
    </source>
</reference>
<dbReference type="Gene3D" id="1.10.357.140">
    <property type="entry name" value="UbiA prenyltransferase"/>
    <property type="match status" value="1"/>
</dbReference>
<dbReference type="GO" id="GO:0005886">
    <property type="term" value="C:plasma membrane"/>
    <property type="evidence" value="ECO:0007669"/>
    <property type="project" value="UniProtKB-SubCell"/>
</dbReference>
<dbReference type="EC" id="2.5.1.141" evidence="3 14"/>
<dbReference type="InterPro" id="IPR006369">
    <property type="entry name" value="Protohaem_IX_farnesylTrfase"/>
</dbReference>
<dbReference type="AlphaFoldDB" id="A0A9D1WM91"/>
<dbReference type="HAMAP" id="MF_00154">
    <property type="entry name" value="CyoE_CtaB"/>
    <property type="match status" value="1"/>
</dbReference>
<comment type="catalytic activity">
    <reaction evidence="13 14">
        <text>heme b + (2E,6E)-farnesyl diphosphate + H2O = Fe(II)-heme o + diphosphate</text>
        <dbReference type="Rhea" id="RHEA:28070"/>
        <dbReference type="ChEBI" id="CHEBI:15377"/>
        <dbReference type="ChEBI" id="CHEBI:33019"/>
        <dbReference type="ChEBI" id="CHEBI:60344"/>
        <dbReference type="ChEBI" id="CHEBI:60530"/>
        <dbReference type="ChEBI" id="CHEBI:175763"/>
        <dbReference type="EC" id="2.5.1.141"/>
    </reaction>
</comment>
<evidence type="ECO:0000256" key="14">
    <source>
        <dbReference type="HAMAP-Rule" id="MF_00154"/>
    </source>
</evidence>
<feature type="transmembrane region" description="Helical" evidence="14">
    <location>
        <begin position="284"/>
        <end position="303"/>
    </location>
</feature>
<comment type="pathway">
    <text evidence="2 14">Porphyrin-containing compound metabolism; heme O biosynthesis; heme O from protoheme: step 1/1.</text>
</comment>
<comment type="function">
    <text evidence="14">Converts heme B (protoheme IX) to heme O by substitution of the vinyl group on carbon 2 of heme B porphyrin ring with a hydroxyethyl farnesyl side group.</text>
</comment>
<dbReference type="PANTHER" id="PTHR43448:SF7">
    <property type="entry name" value="4-HYDROXYBENZOATE SOLANESYLTRANSFERASE"/>
    <property type="match status" value="1"/>
</dbReference>
<keyword evidence="8 14" id="KW-0350">Heme biosynthesis</keyword>
<keyword evidence="5 14" id="KW-0808">Transferase</keyword>
<evidence type="ECO:0000256" key="8">
    <source>
        <dbReference type="ARBA" id="ARBA00023133"/>
    </source>
</evidence>